<feature type="chain" id="PRO_5019240006" evidence="2">
    <location>
        <begin position="19"/>
        <end position="191"/>
    </location>
</feature>
<reference evidence="3 4" key="1">
    <citation type="submission" date="2018-08" db="EMBL/GenBank/DDBJ databases">
        <title>Draft genome of the lignicolous fungus Coniochaeta pulveracea.</title>
        <authorList>
            <person name="Borstlap C.J."/>
            <person name="De Witt R.N."/>
            <person name="Botha A."/>
            <person name="Volschenk H."/>
        </authorList>
    </citation>
    <scope>NUCLEOTIDE SEQUENCE [LARGE SCALE GENOMIC DNA]</scope>
    <source>
        <strain evidence="3 4">CAB683</strain>
    </source>
</reference>
<dbReference type="AlphaFoldDB" id="A0A420Y445"/>
<evidence type="ECO:0000256" key="2">
    <source>
        <dbReference type="SAM" id="SignalP"/>
    </source>
</evidence>
<protein>
    <submittedName>
        <fullName evidence="3">Uncharacterized protein</fullName>
    </submittedName>
</protein>
<keyword evidence="2" id="KW-0732">Signal</keyword>
<feature type="signal peptide" evidence="2">
    <location>
        <begin position="1"/>
        <end position="18"/>
    </location>
</feature>
<organism evidence="3 4">
    <name type="scientific">Coniochaeta pulveracea</name>
    <dbReference type="NCBI Taxonomy" id="177199"/>
    <lineage>
        <taxon>Eukaryota</taxon>
        <taxon>Fungi</taxon>
        <taxon>Dikarya</taxon>
        <taxon>Ascomycota</taxon>
        <taxon>Pezizomycotina</taxon>
        <taxon>Sordariomycetes</taxon>
        <taxon>Sordariomycetidae</taxon>
        <taxon>Coniochaetales</taxon>
        <taxon>Coniochaetaceae</taxon>
        <taxon>Coniochaeta</taxon>
    </lineage>
</organism>
<gene>
    <name evidence="3" type="ORF">DL546_003297</name>
</gene>
<name>A0A420Y445_9PEZI</name>
<dbReference type="OrthoDB" id="5597238at2759"/>
<dbReference type="Proteomes" id="UP000275385">
    <property type="component" value="Unassembled WGS sequence"/>
</dbReference>
<dbReference type="STRING" id="177199.A0A420Y445"/>
<sequence>MHLTSIIVGLAALGFTSAQTTTSTVTSAVTTTSTTYSMDPTQSAIIACLHNCPEGDVNCTAKCIAVPNPDTTAVNATNNCVADCPKGNGTATDNLNYQNCVNGCIGKYYFTTSGTPSNPTGASAGTASGVTAPTGTTTGKGSSSSAGASGSGSTTGTGAPASQTSQNAGAVMKVATTGLGLGAFLAALMAL</sequence>
<dbReference type="EMBL" id="QVQW01000053">
    <property type="protein sequence ID" value="RKU42661.1"/>
    <property type="molecule type" value="Genomic_DNA"/>
</dbReference>
<evidence type="ECO:0000313" key="3">
    <source>
        <dbReference type="EMBL" id="RKU42661.1"/>
    </source>
</evidence>
<comment type="caution">
    <text evidence="3">The sequence shown here is derived from an EMBL/GenBank/DDBJ whole genome shotgun (WGS) entry which is preliminary data.</text>
</comment>
<evidence type="ECO:0000313" key="4">
    <source>
        <dbReference type="Proteomes" id="UP000275385"/>
    </source>
</evidence>
<feature type="region of interest" description="Disordered" evidence="1">
    <location>
        <begin position="120"/>
        <end position="164"/>
    </location>
</feature>
<accession>A0A420Y445</accession>
<feature type="compositionally biased region" description="Low complexity" evidence="1">
    <location>
        <begin position="120"/>
        <end position="148"/>
    </location>
</feature>
<proteinExistence type="predicted"/>
<evidence type="ECO:0000256" key="1">
    <source>
        <dbReference type="SAM" id="MobiDB-lite"/>
    </source>
</evidence>
<keyword evidence="4" id="KW-1185">Reference proteome</keyword>